<evidence type="ECO:0000256" key="18">
    <source>
        <dbReference type="SAM" id="Phobius"/>
    </source>
</evidence>
<evidence type="ECO:0000313" key="21">
    <source>
        <dbReference type="EMBL" id="PIK38974.1"/>
    </source>
</evidence>
<reference evidence="21 22" key="1">
    <citation type="journal article" date="2017" name="PLoS Biol.">
        <title>The sea cucumber genome provides insights into morphological evolution and visceral regeneration.</title>
        <authorList>
            <person name="Zhang X."/>
            <person name="Sun L."/>
            <person name="Yuan J."/>
            <person name="Sun Y."/>
            <person name="Gao Y."/>
            <person name="Zhang L."/>
            <person name="Li S."/>
            <person name="Dai H."/>
            <person name="Hamel J.F."/>
            <person name="Liu C."/>
            <person name="Yu Y."/>
            <person name="Liu S."/>
            <person name="Lin W."/>
            <person name="Guo K."/>
            <person name="Jin S."/>
            <person name="Xu P."/>
            <person name="Storey K.B."/>
            <person name="Huan P."/>
            <person name="Zhang T."/>
            <person name="Zhou Y."/>
            <person name="Zhang J."/>
            <person name="Lin C."/>
            <person name="Li X."/>
            <person name="Xing L."/>
            <person name="Huo D."/>
            <person name="Sun M."/>
            <person name="Wang L."/>
            <person name="Mercier A."/>
            <person name="Li F."/>
            <person name="Yang H."/>
            <person name="Xiang J."/>
        </authorList>
    </citation>
    <scope>NUCLEOTIDE SEQUENCE [LARGE SCALE GENOMIC DNA]</scope>
    <source>
        <strain evidence="21">Shaxun</strain>
        <tissue evidence="21">Muscle</tissue>
    </source>
</reference>
<dbReference type="AlphaFoldDB" id="A0A2G8JT87"/>
<evidence type="ECO:0000313" key="22">
    <source>
        <dbReference type="Proteomes" id="UP000230750"/>
    </source>
</evidence>
<feature type="disulfide bond" evidence="17">
    <location>
        <begin position="358"/>
        <end position="413"/>
    </location>
</feature>
<dbReference type="GO" id="GO:0015276">
    <property type="term" value="F:ligand-gated monoatomic ion channel activity"/>
    <property type="evidence" value="ECO:0007669"/>
    <property type="project" value="InterPro"/>
</dbReference>
<keyword evidence="5 18" id="KW-1133">Transmembrane helix</keyword>
<dbReference type="Pfam" id="PF00060">
    <property type="entry name" value="Lig_chan"/>
    <property type="match status" value="1"/>
</dbReference>
<keyword evidence="22" id="KW-1185">Reference proteome</keyword>
<dbReference type="FunFam" id="3.40.190.10:FF:000668">
    <property type="entry name" value="Uncharacterized protein"/>
    <property type="match status" value="1"/>
</dbReference>
<evidence type="ECO:0000256" key="16">
    <source>
        <dbReference type="PIRSR" id="PIRSR601508-2"/>
    </source>
</evidence>
<feature type="transmembrane region" description="Helical" evidence="18">
    <location>
        <begin position="164"/>
        <end position="184"/>
    </location>
</feature>
<keyword evidence="10" id="KW-0325">Glycoprotein</keyword>
<dbReference type="FunFam" id="3.40.190.10:FF:000060">
    <property type="entry name" value="Glutamate receptor ionotropic, kainate 1"/>
    <property type="match status" value="1"/>
</dbReference>
<evidence type="ECO:0000256" key="11">
    <source>
        <dbReference type="ARBA" id="ARBA00023257"/>
    </source>
</evidence>
<dbReference type="GO" id="GO:0038023">
    <property type="term" value="F:signaling receptor activity"/>
    <property type="evidence" value="ECO:0007669"/>
    <property type="project" value="InterPro"/>
</dbReference>
<keyword evidence="13" id="KW-0407">Ion channel</keyword>
<evidence type="ECO:0000256" key="12">
    <source>
        <dbReference type="ARBA" id="ARBA00023286"/>
    </source>
</evidence>
<dbReference type="InterPro" id="IPR001508">
    <property type="entry name" value="Iono_Glu_rcpt_met"/>
</dbReference>
<evidence type="ECO:0000256" key="17">
    <source>
        <dbReference type="PIRSR" id="PIRSR601508-3"/>
    </source>
</evidence>
<feature type="binding site" evidence="15">
    <location>
        <position position="296"/>
    </location>
    <ligand>
        <name>L-glutamate</name>
        <dbReference type="ChEBI" id="CHEBI:29985"/>
    </ligand>
</feature>
<dbReference type="PRINTS" id="PR00177">
    <property type="entry name" value="NMDARECEPTOR"/>
</dbReference>
<evidence type="ECO:0000259" key="20">
    <source>
        <dbReference type="SMART" id="SM00918"/>
    </source>
</evidence>
<evidence type="ECO:0000256" key="5">
    <source>
        <dbReference type="ARBA" id="ARBA00022989"/>
    </source>
</evidence>
<dbReference type="SUPFAM" id="SSF81324">
    <property type="entry name" value="Voltage-gated potassium channels"/>
    <property type="match status" value="1"/>
</dbReference>
<protein>
    <submittedName>
        <fullName evidence="21">Putative glutamate receptor ionotropic, kainate 2-like</fullName>
    </submittedName>
</protein>
<dbReference type="SMART" id="SM00079">
    <property type="entry name" value="PBPe"/>
    <property type="match status" value="1"/>
</dbReference>
<dbReference type="STRING" id="307972.A0A2G8JT87"/>
<evidence type="ECO:0000256" key="10">
    <source>
        <dbReference type="ARBA" id="ARBA00023180"/>
    </source>
</evidence>
<feature type="binding site" evidence="15">
    <location>
        <position position="127"/>
    </location>
    <ligand>
        <name>L-glutamate</name>
        <dbReference type="ChEBI" id="CHEBI:29985"/>
    </ligand>
</feature>
<keyword evidence="4" id="KW-0732">Signal</keyword>
<dbReference type="OrthoDB" id="5984008at2759"/>
<feature type="transmembrane region" description="Helical" evidence="18">
    <location>
        <begin position="436"/>
        <end position="457"/>
    </location>
</feature>
<feature type="binding site" evidence="15">
    <location>
        <position position="346"/>
    </location>
    <ligand>
        <name>L-glutamate</name>
        <dbReference type="ChEBI" id="CHEBI:29985"/>
    </ligand>
</feature>
<keyword evidence="7" id="KW-0406">Ion transport</keyword>
<evidence type="ECO:0000256" key="7">
    <source>
        <dbReference type="ARBA" id="ARBA00023065"/>
    </source>
</evidence>
<dbReference type="InterPro" id="IPR001320">
    <property type="entry name" value="Iontro_rcpt_C"/>
</dbReference>
<keyword evidence="11" id="KW-0628">Postsynaptic cell membrane</keyword>
<keyword evidence="12" id="KW-1071">Ligand-gated ion channel</keyword>
<feature type="site" description="Crucial to convey clamshell closure to channel opening" evidence="16">
    <location>
        <position position="275"/>
    </location>
</feature>
<dbReference type="SMART" id="SM00918">
    <property type="entry name" value="Lig_chan-Glu_bd"/>
    <property type="match status" value="1"/>
</dbReference>
<dbReference type="EMBL" id="MRZV01001294">
    <property type="protein sequence ID" value="PIK38974.1"/>
    <property type="molecule type" value="Genomic_DNA"/>
</dbReference>
<feature type="transmembrane region" description="Helical" evidence="18">
    <location>
        <begin position="245"/>
        <end position="268"/>
    </location>
</feature>
<dbReference type="PANTHER" id="PTHR18966">
    <property type="entry name" value="IONOTROPIC GLUTAMATE RECEPTOR"/>
    <property type="match status" value="1"/>
</dbReference>
<feature type="domain" description="Ionotropic glutamate receptor C-terminal" evidence="19">
    <location>
        <begin position="41"/>
        <end position="409"/>
    </location>
</feature>
<name>A0A2G8JT87_STIJA</name>
<sequence length="527" mass="60415">MERQKSHQTMLCTYIGTWNSSDNLTLLQTPFTKSLRAMNKTYTIVTIAEAPFVSVDDTVNGPKFSGFCIDMLNYISKELDFEYKLYLTPDEKYGGQNLDNTWNGLVGEVYYGRADMAVAGMIINSHREEVVDFTKPYMNYGVGILMRNPNKKANPFAFLEPLDITVWGCVSAALVIVGFLIFILDRLSPYSLYGRSGGEIGYDEFDLKNSMWFAFASCMQQVSVTLNSKWGDSTPISMSGRILSAFWWFFALIITATYTANLAAFLTVTRMENPITSLDDLARQSVVVYGTIENSSLHRFFEQRKEESPYDMMWSQMNKAGVDPWVKTAENGYNRVKTEKYAFFWDAPILDYIKQTECDLMTVGKPFNLKGYGIATPQDVPYTDDLSMVILKMQEKGIIEEYRKRWFLKDSQCREEQKSDANTKADAIQLQTIGGAFYVLMMGGILAFVAVFIEHVWHKPSFYRKKRKELKGNREREWAEKLQGARNNGMIAECSSAKVFYVGLVANTIFFYHIYYTHRKFLLMSVI</sequence>
<keyword evidence="9 21" id="KW-0675">Receptor</keyword>
<dbReference type="SUPFAM" id="SSF53850">
    <property type="entry name" value="Periplasmic binding protein-like II"/>
    <property type="match status" value="1"/>
</dbReference>
<gene>
    <name evidence="21" type="ORF">BSL78_24185</name>
</gene>
<keyword evidence="6" id="KW-0770">Synapse</keyword>
<dbReference type="Proteomes" id="UP000230750">
    <property type="component" value="Unassembled WGS sequence"/>
</dbReference>
<dbReference type="Gene3D" id="3.40.190.10">
    <property type="entry name" value="Periplasmic binding protein-like II"/>
    <property type="match status" value="2"/>
</dbReference>
<evidence type="ECO:0000256" key="2">
    <source>
        <dbReference type="ARBA" id="ARBA00022475"/>
    </source>
</evidence>
<keyword evidence="17" id="KW-1015">Disulfide bond</keyword>
<comment type="subcellular location">
    <subcellularLocation>
        <location evidence="14">Postsynaptic cell membrane</location>
        <topology evidence="14">Multi-pass membrane protein</topology>
    </subcellularLocation>
</comment>
<keyword evidence="2" id="KW-1003">Cell membrane</keyword>
<evidence type="ECO:0000256" key="14">
    <source>
        <dbReference type="ARBA" id="ARBA00034104"/>
    </source>
</evidence>
<dbReference type="Gene3D" id="1.10.287.70">
    <property type="match status" value="1"/>
</dbReference>
<keyword evidence="3 18" id="KW-0812">Transmembrane</keyword>
<feature type="transmembrane region" description="Helical" evidence="18">
    <location>
        <begin position="499"/>
        <end position="516"/>
    </location>
</feature>
<dbReference type="FunFam" id="1.10.287.70:FF:000143">
    <property type="entry name" value="Probable glutamate receptor"/>
    <property type="match status" value="1"/>
</dbReference>
<feature type="domain" description="Ionotropic glutamate receptor L-glutamate and glycine-binding" evidence="20">
    <location>
        <begin position="51"/>
        <end position="111"/>
    </location>
</feature>
<dbReference type="InterPro" id="IPR019594">
    <property type="entry name" value="Glu/Gly-bd"/>
</dbReference>
<feature type="site" description="Interaction with the cone snail toxin Con-ikot-ikot" evidence="16">
    <location>
        <position position="392"/>
    </location>
</feature>
<evidence type="ECO:0000256" key="8">
    <source>
        <dbReference type="ARBA" id="ARBA00023136"/>
    </source>
</evidence>
<keyword evidence="1" id="KW-0813">Transport</keyword>
<dbReference type="InterPro" id="IPR015683">
    <property type="entry name" value="Ionotropic_Glu_rcpt"/>
</dbReference>
<evidence type="ECO:0000256" key="3">
    <source>
        <dbReference type="ARBA" id="ARBA00022692"/>
    </source>
</evidence>
<evidence type="ECO:0000256" key="1">
    <source>
        <dbReference type="ARBA" id="ARBA00022448"/>
    </source>
</evidence>
<evidence type="ECO:0000256" key="4">
    <source>
        <dbReference type="ARBA" id="ARBA00022729"/>
    </source>
</evidence>
<evidence type="ECO:0000256" key="13">
    <source>
        <dbReference type="ARBA" id="ARBA00023303"/>
    </source>
</evidence>
<evidence type="ECO:0000256" key="9">
    <source>
        <dbReference type="ARBA" id="ARBA00023170"/>
    </source>
</evidence>
<evidence type="ECO:0000259" key="19">
    <source>
        <dbReference type="SMART" id="SM00079"/>
    </source>
</evidence>
<dbReference type="Pfam" id="PF10613">
    <property type="entry name" value="Lig_chan-Glu_bd"/>
    <property type="match status" value="1"/>
</dbReference>
<proteinExistence type="predicted"/>
<keyword evidence="8 18" id="KW-0472">Membrane</keyword>
<accession>A0A2G8JT87</accession>
<dbReference type="GO" id="GO:0045211">
    <property type="term" value="C:postsynaptic membrane"/>
    <property type="evidence" value="ECO:0007669"/>
    <property type="project" value="UniProtKB-SubCell"/>
</dbReference>
<evidence type="ECO:0000256" key="15">
    <source>
        <dbReference type="PIRSR" id="PIRSR601508-1"/>
    </source>
</evidence>
<comment type="caution">
    <text evidence="21">The sequence shown here is derived from an EMBL/GenBank/DDBJ whole genome shotgun (WGS) entry which is preliminary data.</text>
</comment>
<evidence type="ECO:0000256" key="6">
    <source>
        <dbReference type="ARBA" id="ARBA00023018"/>
    </source>
</evidence>
<organism evidence="21 22">
    <name type="scientific">Stichopus japonicus</name>
    <name type="common">Sea cucumber</name>
    <dbReference type="NCBI Taxonomy" id="307972"/>
    <lineage>
        <taxon>Eukaryota</taxon>
        <taxon>Metazoa</taxon>
        <taxon>Echinodermata</taxon>
        <taxon>Eleutherozoa</taxon>
        <taxon>Echinozoa</taxon>
        <taxon>Holothuroidea</taxon>
        <taxon>Aspidochirotacea</taxon>
        <taxon>Aspidochirotida</taxon>
        <taxon>Stichopodidae</taxon>
        <taxon>Apostichopus</taxon>
    </lineage>
</organism>